<evidence type="ECO:0000259" key="4">
    <source>
        <dbReference type="PROSITE" id="PS51898"/>
    </source>
</evidence>
<dbReference type="Pfam" id="PF00589">
    <property type="entry name" value="Phage_integrase"/>
    <property type="match status" value="1"/>
</dbReference>
<dbReference type="OrthoDB" id="8556969at2"/>
<evidence type="ECO:0000256" key="2">
    <source>
        <dbReference type="ARBA" id="ARBA00022908"/>
    </source>
</evidence>
<dbReference type="InterPro" id="IPR002104">
    <property type="entry name" value="Integrase_catalytic"/>
</dbReference>
<dbReference type="InterPro" id="IPR011010">
    <property type="entry name" value="DNA_brk_join_enz"/>
</dbReference>
<dbReference type="GO" id="GO:0006310">
    <property type="term" value="P:DNA recombination"/>
    <property type="evidence" value="ECO:0007669"/>
    <property type="project" value="UniProtKB-KW"/>
</dbReference>
<dbReference type="InterPro" id="IPR050808">
    <property type="entry name" value="Phage_Integrase"/>
</dbReference>
<keyword evidence="3" id="KW-0233">DNA recombination</keyword>
<dbReference type="PANTHER" id="PTHR30629">
    <property type="entry name" value="PROPHAGE INTEGRASE"/>
    <property type="match status" value="1"/>
</dbReference>
<dbReference type="PANTHER" id="PTHR30629:SF6">
    <property type="entry name" value="PROPHAGE INTEGRASE INTA-RELATED"/>
    <property type="match status" value="1"/>
</dbReference>
<dbReference type="InterPro" id="IPR038488">
    <property type="entry name" value="Integrase_DNA-bd_sf"/>
</dbReference>
<sequence>MGKTPSKFSFSTKRLERLAPPLKGQSIFWDAKTPGLGLRITKNGVKSFILQSRLTGKTVRLTIGQFGAWNIQEAQVEARRLAVSIDRGIDPRIKNIMTISIKEQSALSIWLEYIKQKEARWSRRYYLDHVDMSREGGELITRGLRRNQSNIKETGFLRPILNLPLNQITRDLVIAWIEKERNSRPLKTRLALAMLKAFIRWAADHSEYKTLIVDRTLCERLSQELPAPKARRDCLQKEQLKVWFQSIKNIQNQTISAYLQTLLLTGARREEWASLKWSDIDTIWHTAIIRDKVQGTRIISLTPYVEHLLSSLPKINDYVFASHRSQSGYLKEPRIALDQSLSRAQLPFLTIHGLRRSFGTLAEWVECPAGISAQIMGHKPSAIAEKHYRQRPVDLLRKWHIRIEQFILQEAEINF</sequence>
<dbReference type="Proteomes" id="UP000198104">
    <property type="component" value="Unassembled WGS sequence"/>
</dbReference>
<dbReference type="EMBL" id="NGUO01000002">
    <property type="protein sequence ID" value="OWS72695.1"/>
    <property type="molecule type" value="Genomic_DNA"/>
</dbReference>
<evidence type="ECO:0000256" key="3">
    <source>
        <dbReference type="ARBA" id="ARBA00023172"/>
    </source>
</evidence>
<keyword evidence="2" id="KW-0229">DNA integration</keyword>
<dbReference type="AlphaFoldDB" id="A0A254Q1L8"/>
<evidence type="ECO:0000256" key="1">
    <source>
        <dbReference type="ARBA" id="ARBA00008857"/>
    </source>
</evidence>
<evidence type="ECO:0000313" key="6">
    <source>
        <dbReference type="Proteomes" id="UP000198104"/>
    </source>
</evidence>
<dbReference type="InterPro" id="IPR025166">
    <property type="entry name" value="Integrase_DNA_bind_dom"/>
</dbReference>
<reference evidence="5 6" key="1">
    <citation type="submission" date="2017-05" db="EMBL/GenBank/DDBJ databases">
        <title>Polynucleobacter sp. MWH-K35W1 isolated from the permanently anoxic monimolimnion of a meromictic lake.</title>
        <authorList>
            <person name="Hahn M.W."/>
        </authorList>
    </citation>
    <scope>NUCLEOTIDE SEQUENCE [LARGE SCALE GENOMIC DNA]</scope>
    <source>
        <strain evidence="5 6">MWH-K35W1</strain>
    </source>
</reference>
<feature type="domain" description="Tyr recombinase" evidence="4">
    <location>
        <begin position="230"/>
        <end position="401"/>
    </location>
</feature>
<dbReference type="GO" id="GO:0015074">
    <property type="term" value="P:DNA integration"/>
    <property type="evidence" value="ECO:0007669"/>
    <property type="project" value="UniProtKB-KW"/>
</dbReference>
<dbReference type="PROSITE" id="PS51898">
    <property type="entry name" value="TYR_RECOMBINASE"/>
    <property type="match status" value="1"/>
</dbReference>
<accession>A0A254Q1L8</accession>
<proteinExistence type="inferred from homology"/>
<keyword evidence="6" id="KW-1185">Reference proteome</keyword>
<dbReference type="Gene3D" id="3.30.160.390">
    <property type="entry name" value="Integrase, DNA-binding domain"/>
    <property type="match status" value="1"/>
</dbReference>
<protein>
    <recommendedName>
        <fullName evidence="4">Tyr recombinase domain-containing protein</fullName>
    </recommendedName>
</protein>
<dbReference type="InterPro" id="IPR013762">
    <property type="entry name" value="Integrase-like_cat_sf"/>
</dbReference>
<dbReference type="GO" id="GO:0003677">
    <property type="term" value="F:DNA binding"/>
    <property type="evidence" value="ECO:0007669"/>
    <property type="project" value="InterPro"/>
</dbReference>
<comment type="caution">
    <text evidence="5">The sequence shown here is derived from an EMBL/GenBank/DDBJ whole genome shotgun (WGS) entry which is preliminary data.</text>
</comment>
<evidence type="ECO:0000313" key="5">
    <source>
        <dbReference type="EMBL" id="OWS72695.1"/>
    </source>
</evidence>
<comment type="similarity">
    <text evidence="1">Belongs to the 'phage' integrase family.</text>
</comment>
<name>A0A254Q1L8_9BURK</name>
<organism evidence="5 6">
    <name type="scientific">Polynucleobacter aenigmaticus</name>
    <dbReference type="NCBI Taxonomy" id="1743164"/>
    <lineage>
        <taxon>Bacteria</taxon>
        <taxon>Pseudomonadati</taxon>
        <taxon>Pseudomonadota</taxon>
        <taxon>Betaproteobacteria</taxon>
        <taxon>Burkholderiales</taxon>
        <taxon>Burkholderiaceae</taxon>
        <taxon>Polynucleobacter</taxon>
    </lineage>
</organism>
<dbReference type="Gene3D" id="1.10.443.10">
    <property type="entry name" value="Intergrase catalytic core"/>
    <property type="match status" value="1"/>
</dbReference>
<dbReference type="Pfam" id="PF13356">
    <property type="entry name" value="Arm-DNA-bind_3"/>
    <property type="match status" value="1"/>
</dbReference>
<gene>
    <name evidence="5" type="ORF">CBI30_02590</name>
</gene>
<dbReference type="SUPFAM" id="SSF56349">
    <property type="entry name" value="DNA breaking-rejoining enzymes"/>
    <property type="match status" value="1"/>
</dbReference>